<feature type="region of interest" description="Disordered" evidence="1">
    <location>
        <begin position="1"/>
        <end position="24"/>
    </location>
</feature>
<evidence type="ECO:0000313" key="3">
    <source>
        <dbReference type="Proteomes" id="UP001281761"/>
    </source>
</evidence>
<organism evidence="2 3">
    <name type="scientific">Blattamonas nauphoetae</name>
    <dbReference type="NCBI Taxonomy" id="2049346"/>
    <lineage>
        <taxon>Eukaryota</taxon>
        <taxon>Metamonada</taxon>
        <taxon>Preaxostyla</taxon>
        <taxon>Oxymonadida</taxon>
        <taxon>Blattamonas</taxon>
    </lineage>
</organism>
<sequence>MSISPRMFRGQSQVQNPRKYVDHPTVDPEREPFLHFTLNTKLSFQDEMTIFNSLVALVKTEYPFDKALQDRAVSFLKSLPPKWRNELRDRLATTLIDSSHGPFSDFIESVSTLILSHHSNVVKATLLFLMETTDYSYLGLRYRLVESDVVTKLVATVRPHTLPISGNEEIFKDLLRFISRYPLLTYPSNLKDLGFTTPTATYSLREMIFQKVVLPSSKFVTFLISNRYILNGELLFSFTYLLGQLLRICQFHRPTLEFVLASPIALALHSCLSYANNDVGVWNILVLINSSLESWKDEGPEVTRNVKRILQSLFSEGFEDTLEQMMKLDKSVSLGTCIVLFCHSITKMLGSNVMKPKPVSSEQE</sequence>
<name>A0ABQ9XV36_9EUKA</name>
<protein>
    <submittedName>
        <fullName evidence="2">Uncharacterized protein</fullName>
    </submittedName>
</protein>
<evidence type="ECO:0000256" key="1">
    <source>
        <dbReference type="SAM" id="MobiDB-lite"/>
    </source>
</evidence>
<keyword evidence="3" id="KW-1185">Reference proteome</keyword>
<dbReference type="EMBL" id="JARBJD010000068">
    <property type="protein sequence ID" value="KAK2955342.1"/>
    <property type="molecule type" value="Genomic_DNA"/>
</dbReference>
<evidence type="ECO:0000313" key="2">
    <source>
        <dbReference type="EMBL" id="KAK2955342.1"/>
    </source>
</evidence>
<dbReference type="Proteomes" id="UP001281761">
    <property type="component" value="Unassembled WGS sequence"/>
</dbReference>
<proteinExistence type="predicted"/>
<accession>A0ABQ9XV36</accession>
<gene>
    <name evidence="2" type="ORF">BLNAU_9735</name>
</gene>
<comment type="caution">
    <text evidence="2">The sequence shown here is derived from an EMBL/GenBank/DDBJ whole genome shotgun (WGS) entry which is preliminary data.</text>
</comment>
<reference evidence="2 3" key="1">
    <citation type="journal article" date="2022" name="bioRxiv">
        <title>Genomics of Preaxostyla Flagellates Illuminates Evolutionary Transitions and the Path Towards Mitochondrial Loss.</title>
        <authorList>
            <person name="Novak L.V.F."/>
            <person name="Treitli S.C."/>
            <person name="Pyrih J."/>
            <person name="Halakuc P."/>
            <person name="Pipaliya S.V."/>
            <person name="Vacek V."/>
            <person name="Brzon O."/>
            <person name="Soukal P."/>
            <person name="Eme L."/>
            <person name="Dacks J.B."/>
            <person name="Karnkowska A."/>
            <person name="Elias M."/>
            <person name="Hampl V."/>
        </authorList>
    </citation>
    <scope>NUCLEOTIDE SEQUENCE [LARGE SCALE GENOMIC DNA]</scope>
    <source>
        <strain evidence="2">NAU3</strain>
        <tissue evidence="2">Gut</tissue>
    </source>
</reference>